<keyword evidence="4" id="KW-1185">Reference proteome</keyword>
<dbReference type="Proteomes" id="UP000663832">
    <property type="component" value="Unassembled WGS sequence"/>
</dbReference>
<evidence type="ECO:0000313" key="3">
    <source>
        <dbReference type="EMBL" id="CAF1404644.1"/>
    </source>
</evidence>
<feature type="signal peptide" evidence="2">
    <location>
        <begin position="1"/>
        <end position="22"/>
    </location>
</feature>
<evidence type="ECO:0000256" key="1">
    <source>
        <dbReference type="SAM" id="MobiDB-lite"/>
    </source>
</evidence>
<dbReference type="EMBL" id="CAJNOM010000379">
    <property type="protein sequence ID" value="CAF1404644.1"/>
    <property type="molecule type" value="Genomic_DNA"/>
</dbReference>
<protein>
    <submittedName>
        <fullName evidence="3">Uncharacterized protein</fullName>
    </submittedName>
</protein>
<keyword evidence="2" id="KW-0732">Signal</keyword>
<dbReference type="OrthoDB" id="10056648at2759"/>
<evidence type="ECO:0000256" key="2">
    <source>
        <dbReference type="SAM" id="SignalP"/>
    </source>
</evidence>
<accession>A0A815L3S1</accession>
<sequence>MHAKNLSILLFTVGLLFTLAQCGRLTVRNNEDDDNNNDDNGDNDSSNDDLTNEKRAIQNFLQDNNDDDLSNEKRAIQNFLQDEEDASQFLDQSRRLFASDQKSHMKEAKKAFEEKCERLLHPRYCPDLDTWPVWTQAFKSATGKK</sequence>
<feature type="compositionally biased region" description="Acidic residues" evidence="1">
    <location>
        <begin position="31"/>
        <end position="47"/>
    </location>
</feature>
<name>A0A815L3S1_9BILA</name>
<gene>
    <name evidence="3" type="ORF">QVE165_LOCUS37023</name>
</gene>
<evidence type="ECO:0000313" key="4">
    <source>
        <dbReference type="Proteomes" id="UP000663832"/>
    </source>
</evidence>
<proteinExistence type="predicted"/>
<organism evidence="3 4">
    <name type="scientific">Adineta steineri</name>
    <dbReference type="NCBI Taxonomy" id="433720"/>
    <lineage>
        <taxon>Eukaryota</taxon>
        <taxon>Metazoa</taxon>
        <taxon>Spiralia</taxon>
        <taxon>Gnathifera</taxon>
        <taxon>Rotifera</taxon>
        <taxon>Eurotatoria</taxon>
        <taxon>Bdelloidea</taxon>
        <taxon>Adinetida</taxon>
        <taxon>Adinetidae</taxon>
        <taxon>Adineta</taxon>
    </lineage>
</organism>
<feature type="chain" id="PRO_5032898201" evidence="2">
    <location>
        <begin position="23"/>
        <end position="145"/>
    </location>
</feature>
<feature type="region of interest" description="Disordered" evidence="1">
    <location>
        <begin position="28"/>
        <end position="72"/>
    </location>
</feature>
<comment type="caution">
    <text evidence="3">The sequence shown here is derived from an EMBL/GenBank/DDBJ whole genome shotgun (WGS) entry which is preliminary data.</text>
</comment>
<reference evidence="3" key="1">
    <citation type="submission" date="2021-02" db="EMBL/GenBank/DDBJ databases">
        <authorList>
            <person name="Nowell W R."/>
        </authorList>
    </citation>
    <scope>NUCLEOTIDE SEQUENCE</scope>
</reference>
<dbReference type="AlphaFoldDB" id="A0A815L3S1"/>